<dbReference type="AlphaFoldDB" id="A0A2D2AUK1"/>
<evidence type="ECO:0000256" key="1">
    <source>
        <dbReference type="SAM" id="Phobius"/>
    </source>
</evidence>
<name>A0A2D2AUK1_9CAUL</name>
<protein>
    <recommendedName>
        <fullName evidence="4">Pr6Pr family membrane protein</fullName>
    </recommendedName>
</protein>
<dbReference type="OrthoDB" id="9809977at2"/>
<keyword evidence="3" id="KW-1185">Reference proteome</keyword>
<feature type="transmembrane region" description="Helical" evidence="1">
    <location>
        <begin position="137"/>
        <end position="160"/>
    </location>
</feature>
<dbReference type="EMBL" id="CP024201">
    <property type="protein sequence ID" value="ATQ41645.1"/>
    <property type="molecule type" value="Genomic_DNA"/>
</dbReference>
<dbReference type="KEGG" id="cmb:CSW64_04060"/>
<dbReference type="NCBIfam" id="NF038065">
    <property type="entry name" value="Pr6Pr"/>
    <property type="match status" value="1"/>
</dbReference>
<dbReference type="Proteomes" id="UP000228945">
    <property type="component" value="Chromosome"/>
</dbReference>
<keyword evidence="1" id="KW-1133">Transmembrane helix</keyword>
<organism evidence="2 3">
    <name type="scientific">Caulobacter mirabilis</name>
    <dbReference type="NCBI Taxonomy" id="69666"/>
    <lineage>
        <taxon>Bacteria</taxon>
        <taxon>Pseudomonadati</taxon>
        <taxon>Pseudomonadota</taxon>
        <taxon>Alphaproteobacteria</taxon>
        <taxon>Caulobacterales</taxon>
        <taxon>Caulobacteraceae</taxon>
        <taxon>Caulobacter</taxon>
    </lineage>
</organism>
<accession>A0A2D2AUK1</accession>
<keyword evidence="1" id="KW-0472">Membrane</keyword>
<dbReference type="RefSeq" id="WP_099620902.1">
    <property type="nucleotide sequence ID" value="NZ_CP024201.1"/>
</dbReference>
<reference evidence="2 3" key="1">
    <citation type="submission" date="2017-10" db="EMBL/GenBank/DDBJ databases">
        <title>Genome sequence of Caulobacter mirabilis FWC38.</title>
        <authorList>
            <person name="Fiebig A."/>
            <person name="Crosson S."/>
        </authorList>
    </citation>
    <scope>NUCLEOTIDE SEQUENCE [LARGE SCALE GENOMIC DNA]</scope>
    <source>
        <strain evidence="2 3">FWC 38</strain>
    </source>
</reference>
<evidence type="ECO:0000313" key="3">
    <source>
        <dbReference type="Proteomes" id="UP000228945"/>
    </source>
</evidence>
<dbReference type="InterPro" id="IPR049713">
    <property type="entry name" value="Pr6Pr-like"/>
</dbReference>
<feature type="transmembrane region" description="Helical" evidence="1">
    <location>
        <begin position="39"/>
        <end position="61"/>
    </location>
</feature>
<proteinExistence type="predicted"/>
<evidence type="ECO:0008006" key="4">
    <source>
        <dbReference type="Google" id="ProtNLM"/>
    </source>
</evidence>
<feature type="transmembrane region" description="Helical" evidence="1">
    <location>
        <begin position="172"/>
        <end position="196"/>
    </location>
</feature>
<feature type="transmembrane region" description="Helical" evidence="1">
    <location>
        <begin position="73"/>
        <end position="93"/>
    </location>
</feature>
<feature type="transmembrane region" description="Helical" evidence="1">
    <location>
        <begin position="105"/>
        <end position="125"/>
    </location>
</feature>
<evidence type="ECO:0000313" key="2">
    <source>
        <dbReference type="EMBL" id="ATQ41645.1"/>
    </source>
</evidence>
<keyword evidence="1" id="KW-0812">Transmembrane</keyword>
<sequence>MKAYRVVFALIGWATLAAQYWLMIQGRSPGEIPGLTVNFFSYFTILTNLLAALALTLPVIAPDGIGRWWGRPAVRGGIVLFITVVMAVYHLVLRASWDPQGLQKVVDYALHYGMPVAFILDWLLFVRKGQTPWSAAIAWLGFPAVFGIWTLVHGALSGFYPYPFLDVAKLGYALVVRNMLGMTMGFLVLAVLLVALDRLLGRFGKPTGDSAPASP</sequence>
<gene>
    <name evidence="2" type="ORF">CSW64_04060</name>
</gene>